<name>A0A834YSA8_TETSI</name>
<comment type="caution">
    <text evidence="1">The sequence shown here is derived from an EMBL/GenBank/DDBJ whole genome shotgun (WGS) entry which is preliminary data.</text>
</comment>
<sequence length="150" mass="17422">MPFQTCNSMPQSSNQQPCSIEVQLFHSEEINQVADPLANLGQEIEWRFVCLILLLQFETSKCSNVRRGCKPRRTGYYWRRSKPCQIDHLEQASSIECHFIESGINFFQCDKVSMLAECLEKWEKDDDAELVIIKASIITSLNFRIMELLL</sequence>
<reference evidence="1 2" key="1">
    <citation type="submission" date="2020-04" db="EMBL/GenBank/DDBJ databases">
        <title>Plant Genome Project.</title>
        <authorList>
            <person name="Zhang R.-G."/>
        </authorList>
    </citation>
    <scope>NUCLEOTIDE SEQUENCE [LARGE SCALE GENOMIC DNA]</scope>
    <source>
        <strain evidence="1">YNK0</strain>
        <tissue evidence="1">Leaf</tissue>
    </source>
</reference>
<dbReference type="EMBL" id="JABCRI010000017">
    <property type="protein sequence ID" value="KAF8391102.1"/>
    <property type="molecule type" value="Genomic_DNA"/>
</dbReference>
<keyword evidence="2" id="KW-1185">Reference proteome</keyword>
<gene>
    <name evidence="1" type="ORF">HHK36_023402</name>
</gene>
<evidence type="ECO:0000313" key="1">
    <source>
        <dbReference type="EMBL" id="KAF8391102.1"/>
    </source>
</evidence>
<dbReference type="AlphaFoldDB" id="A0A834YSA8"/>
<dbReference type="OrthoDB" id="16820at2759"/>
<evidence type="ECO:0000313" key="2">
    <source>
        <dbReference type="Proteomes" id="UP000655225"/>
    </source>
</evidence>
<proteinExistence type="predicted"/>
<accession>A0A834YSA8</accession>
<dbReference type="Proteomes" id="UP000655225">
    <property type="component" value="Unassembled WGS sequence"/>
</dbReference>
<protein>
    <submittedName>
        <fullName evidence="1">Uncharacterized protein</fullName>
    </submittedName>
</protein>
<organism evidence="1 2">
    <name type="scientific">Tetracentron sinense</name>
    <name type="common">Spur-leaf</name>
    <dbReference type="NCBI Taxonomy" id="13715"/>
    <lineage>
        <taxon>Eukaryota</taxon>
        <taxon>Viridiplantae</taxon>
        <taxon>Streptophyta</taxon>
        <taxon>Embryophyta</taxon>
        <taxon>Tracheophyta</taxon>
        <taxon>Spermatophyta</taxon>
        <taxon>Magnoliopsida</taxon>
        <taxon>Trochodendrales</taxon>
        <taxon>Trochodendraceae</taxon>
        <taxon>Tetracentron</taxon>
    </lineage>
</organism>